<sequence length="172" mass="17358">MSGVDGGALLARPAVQRVAASLKAGGAAAEIRALAETARTAQDAANALGCPVGAIVKSLVFAVEGRPVMALVAGDRQCDTKALGGVLQSRFDLSGKVGRADADLVRAATGFTIGGVAPVAHAEAMPIVLDASLRRFDTIWAAAGHPHCVFSSNVDELLRLSGAAESDTIGRA</sequence>
<keyword evidence="3" id="KW-1185">Reference proteome</keyword>
<dbReference type="Proteomes" id="UP001595528">
    <property type="component" value="Unassembled WGS sequence"/>
</dbReference>
<dbReference type="PANTHER" id="PTHR30411:SF1">
    <property type="entry name" value="CYTOPLASMIC PROTEIN"/>
    <property type="match status" value="1"/>
</dbReference>
<dbReference type="SUPFAM" id="SSF55826">
    <property type="entry name" value="YbaK/ProRS associated domain"/>
    <property type="match status" value="1"/>
</dbReference>
<organism evidence="2 3">
    <name type="scientific">Marinibaculum pumilum</name>
    <dbReference type="NCBI Taxonomy" id="1766165"/>
    <lineage>
        <taxon>Bacteria</taxon>
        <taxon>Pseudomonadati</taxon>
        <taxon>Pseudomonadota</taxon>
        <taxon>Alphaproteobacteria</taxon>
        <taxon>Rhodospirillales</taxon>
        <taxon>Rhodospirillaceae</taxon>
        <taxon>Marinibaculum</taxon>
    </lineage>
</organism>
<evidence type="ECO:0000313" key="2">
    <source>
        <dbReference type="EMBL" id="MFC3229144.1"/>
    </source>
</evidence>
<proteinExistence type="predicted"/>
<dbReference type="EMBL" id="JBHRTR010000031">
    <property type="protein sequence ID" value="MFC3229144.1"/>
    <property type="molecule type" value="Genomic_DNA"/>
</dbReference>
<comment type="caution">
    <text evidence="2">The sequence shown here is derived from an EMBL/GenBank/DDBJ whole genome shotgun (WGS) entry which is preliminary data.</text>
</comment>
<dbReference type="RefSeq" id="WP_379903070.1">
    <property type="nucleotide sequence ID" value="NZ_JBHRTR010000031.1"/>
</dbReference>
<dbReference type="InterPro" id="IPR036754">
    <property type="entry name" value="YbaK/aa-tRNA-synt-asso_dom_sf"/>
</dbReference>
<name>A0ABV7L3K7_9PROT</name>
<dbReference type="CDD" id="cd04333">
    <property type="entry name" value="ProX_deacylase"/>
    <property type="match status" value="1"/>
</dbReference>
<dbReference type="InterPro" id="IPR007214">
    <property type="entry name" value="YbaK/aa-tRNA-synth-assoc-dom"/>
</dbReference>
<evidence type="ECO:0000313" key="3">
    <source>
        <dbReference type="Proteomes" id="UP001595528"/>
    </source>
</evidence>
<evidence type="ECO:0000259" key="1">
    <source>
        <dbReference type="Pfam" id="PF04073"/>
    </source>
</evidence>
<reference evidence="3" key="1">
    <citation type="journal article" date="2019" name="Int. J. Syst. Evol. Microbiol.">
        <title>The Global Catalogue of Microorganisms (GCM) 10K type strain sequencing project: providing services to taxonomists for standard genome sequencing and annotation.</title>
        <authorList>
            <consortium name="The Broad Institute Genomics Platform"/>
            <consortium name="The Broad Institute Genome Sequencing Center for Infectious Disease"/>
            <person name="Wu L."/>
            <person name="Ma J."/>
        </authorList>
    </citation>
    <scope>NUCLEOTIDE SEQUENCE [LARGE SCALE GENOMIC DNA]</scope>
    <source>
        <strain evidence="3">KCTC 42964</strain>
    </source>
</reference>
<accession>A0ABV7L3K7</accession>
<dbReference type="Gene3D" id="3.90.960.10">
    <property type="entry name" value="YbaK/aminoacyl-tRNA synthetase-associated domain"/>
    <property type="match status" value="1"/>
</dbReference>
<protein>
    <submittedName>
        <fullName evidence="2">YbaK/EbsC family protein</fullName>
    </submittedName>
</protein>
<feature type="domain" description="YbaK/aminoacyl-tRNA synthetase-associated" evidence="1">
    <location>
        <begin position="36"/>
        <end position="160"/>
    </location>
</feature>
<dbReference type="Pfam" id="PF04073">
    <property type="entry name" value="tRNA_edit"/>
    <property type="match status" value="1"/>
</dbReference>
<gene>
    <name evidence="2" type="ORF">ACFOGJ_17995</name>
</gene>
<dbReference type="PANTHER" id="PTHR30411">
    <property type="entry name" value="CYTOPLASMIC PROTEIN"/>
    <property type="match status" value="1"/>
</dbReference>